<feature type="domain" description="Tyr recombinase" evidence="4">
    <location>
        <begin position="126"/>
        <end position="314"/>
    </location>
</feature>
<dbReference type="GO" id="GO:0006310">
    <property type="term" value="P:DNA recombination"/>
    <property type="evidence" value="ECO:0007669"/>
    <property type="project" value="UniProtKB-KW"/>
</dbReference>
<evidence type="ECO:0000256" key="1">
    <source>
        <dbReference type="ARBA" id="ARBA00023172"/>
    </source>
</evidence>
<evidence type="ECO:0000256" key="2">
    <source>
        <dbReference type="SAM" id="Coils"/>
    </source>
</evidence>
<keyword evidence="1" id="KW-0233">DNA recombination</keyword>
<accession>A0A4P9TB67</accession>
<dbReference type="GeneID" id="96154444"/>
<evidence type="ECO:0000259" key="4">
    <source>
        <dbReference type="PROSITE" id="PS51898"/>
    </source>
</evidence>
<reference evidence="6" key="1">
    <citation type="submission" date="2019-05" db="EMBL/GenBank/DDBJ databases">
        <title>Complete Genome Sequence and Methylation Pattern of the Halophilic Archaeon Natrinema pallidum BOL6-1.</title>
        <authorList>
            <person name="DasSarma P."/>
            <person name="DasSarma B.P."/>
            <person name="DasSarma S.L."/>
            <person name="Martinez F.L."/>
            <person name="Guzman D."/>
            <person name="Roberts R.J."/>
            <person name="DasSarma S."/>
        </authorList>
    </citation>
    <scope>NUCLEOTIDE SEQUENCE [LARGE SCALE GENOMIC DNA]</scope>
    <source>
        <strain evidence="6">BOL6-1</strain>
    </source>
</reference>
<dbReference type="EMBL" id="CP040637">
    <property type="protein sequence ID" value="QCW01853.1"/>
    <property type="molecule type" value="Genomic_DNA"/>
</dbReference>
<dbReference type="Gene3D" id="1.10.443.10">
    <property type="entry name" value="Intergrase catalytic core"/>
    <property type="match status" value="1"/>
</dbReference>
<proteinExistence type="predicted"/>
<dbReference type="Proteomes" id="UP000307562">
    <property type="component" value="Chromosome"/>
</dbReference>
<evidence type="ECO:0000313" key="5">
    <source>
        <dbReference type="EMBL" id="QCW01853.1"/>
    </source>
</evidence>
<dbReference type="PROSITE" id="PS51898">
    <property type="entry name" value="TYR_RECOMBINASE"/>
    <property type="match status" value="1"/>
</dbReference>
<gene>
    <name evidence="5" type="ORF">FGF80_00740</name>
</gene>
<feature type="coiled-coil region" evidence="2">
    <location>
        <begin position="2"/>
        <end position="29"/>
    </location>
</feature>
<dbReference type="SUPFAM" id="SSF56349">
    <property type="entry name" value="DNA breaking-rejoining enzymes"/>
    <property type="match status" value="1"/>
</dbReference>
<dbReference type="Pfam" id="PF00589">
    <property type="entry name" value="Phage_integrase"/>
    <property type="match status" value="1"/>
</dbReference>
<protein>
    <submittedName>
        <fullName evidence="5">Site-specific integrase</fullName>
    </submittedName>
</protein>
<keyword evidence="2" id="KW-0175">Coiled coil</keyword>
<organism evidence="5 6">
    <name type="scientific">Natrinema pallidum</name>
    <dbReference type="NCBI Taxonomy" id="69527"/>
    <lineage>
        <taxon>Archaea</taxon>
        <taxon>Methanobacteriati</taxon>
        <taxon>Methanobacteriota</taxon>
        <taxon>Stenosarchaea group</taxon>
        <taxon>Halobacteria</taxon>
        <taxon>Halobacteriales</taxon>
        <taxon>Natrialbaceae</taxon>
        <taxon>Natrinema</taxon>
    </lineage>
</organism>
<dbReference type="RefSeq" id="WP_138651612.1">
    <property type="nucleotide sequence ID" value="NZ_CP040637.1"/>
</dbReference>
<dbReference type="AlphaFoldDB" id="A0A4P9TB67"/>
<name>A0A4P9TB67_9EURY</name>
<keyword evidence="6" id="KW-1185">Reference proteome</keyword>
<dbReference type="CDD" id="cd00397">
    <property type="entry name" value="DNA_BRE_C"/>
    <property type="match status" value="1"/>
</dbReference>
<sequence>MTQDVSQQLETLRNKIQNGRRDVDEANRDALLEFSDELMLIPSQVGDHRHLKLLRHNVRMAEHAGSLVDALEDEEEVKEIVRWIHRTYDNPETNRDYRVALKQFGRRATEVNGDSPPETMEWIPSNTPSTYDPAPEPSDMLKWEDDVLPLIEETRNPRDAALVAVAWDAGPRSGELRSLTLGDVTDYEHGYQVTVRGKMGQRSVGLVPSVPFLQRWLEAHPGDALDDPLWSKLEEPTAPTYNALRTAIKDAAERANVDKPVTFTNFRKSSASHLASRGMNQAHIEDHHGWTRGSDVASRYVSVFAEDTDREVARIHGINVDEGKEPNPTAPVECPRCHQKTPREKQNCIHCRQHLTKEATIEQRQTCDWCGETIRGYSEHLPACPAVEIEK</sequence>
<dbReference type="KEGG" id="npl:FGF80_00740"/>
<dbReference type="GO" id="GO:0015074">
    <property type="term" value="P:DNA integration"/>
    <property type="evidence" value="ECO:0007669"/>
    <property type="project" value="InterPro"/>
</dbReference>
<evidence type="ECO:0000256" key="3">
    <source>
        <dbReference type="SAM" id="MobiDB-lite"/>
    </source>
</evidence>
<dbReference type="InterPro" id="IPR002104">
    <property type="entry name" value="Integrase_catalytic"/>
</dbReference>
<dbReference type="InterPro" id="IPR011010">
    <property type="entry name" value="DNA_brk_join_enz"/>
</dbReference>
<feature type="region of interest" description="Disordered" evidence="3">
    <location>
        <begin position="109"/>
        <end position="133"/>
    </location>
</feature>
<evidence type="ECO:0000313" key="6">
    <source>
        <dbReference type="Proteomes" id="UP000307562"/>
    </source>
</evidence>
<dbReference type="InterPro" id="IPR013762">
    <property type="entry name" value="Integrase-like_cat_sf"/>
</dbReference>
<dbReference type="GO" id="GO:0003677">
    <property type="term" value="F:DNA binding"/>
    <property type="evidence" value="ECO:0007669"/>
    <property type="project" value="InterPro"/>
</dbReference>